<comment type="caution">
    <text evidence="1">The sequence shown here is derived from an EMBL/GenBank/DDBJ whole genome shotgun (WGS) entry which is preliminary data.</text>
</comment>
<dbReference type="RefSeq" id="WP_131957804.1">
    <property type="nucleotide sequence ID" value="NZ_SMFL01000003.1"/>
</dbReference>
<dbReference type="AlphaFoldDB" id="A0A4R5DV88"/>
<sequence>MHSYKAFGLNIFSEIELPELSKAGPTDNCDLVIKYGSVDLSKLSKTPIYRRGTRALFGKGKEGGLILHWPEIASFEAIDGKTLMVSPLTDDPNLLSLFTVSEALGLILFQKGYFLLHASAVKVGDEAWCFMGNPGVGKSTTAAAFIKAGCQLLSDDLTAIGFDQNGVAQIIPSYPQLKIWDNTVNGLSYDRDTLQPVSEGINKFSYQPKKSFDHKPVKLGAIYFLHKAKNRAASKALSPGEIPIETLRNFPLPVQLLKGEALKKHFAQSFKCAVTARLWRKRRPDGFAKLENWISETLSSISEI</sequence>
<reference evidence="1 2" key="1">
    <citation type="submission" date="2019-03" db="EMBL/GenBank/DDBJ databases">
        <title>Dyadobacter AR-3-6 sp. nov., isolated from arctic soil.</title>
        <authorList>
            <person name="Chaudhary D.K."/>
        </authorList>
    </citation>
    <scope>NUCLEOTIDE SEQUENCE [LARGE SCALE GENOMIC DNA]</scope>
    <source>
        <strain evidence="1 2">AR-3-6</strain>
    </source>
</reference>
<name>A0A4R5DV88_9BACT</name>
<protein>
    <submittedName>
        <fullName evidence="1">Serine kinase</fullName>
    </submittedName>
</protein>
<keyword evidence="1" id="KW-0418">Kinase</keyword>
<dbReference type="SUPFAM" id="SSF53795">
    <property type="entry name" value="PEP carboxykinase-like"/>
    <property type="match status" value="1"/>
</dbReference>
<evidence type="ECO:0000313" key="2">
    <source>
        <dbReference type="Proteomes" id="UP000294850"/>
    </source>
</evidence>
<dbReference type="Proteomes" id="UP000294850">
    <property type="component" value="Unassembled WGS sequence"/>
</dbReference>
<keyword evidence="2" id="KW-1185">Reference proteome</keyword>
<dbReference type="OrthoDB" id="5430844at2"/>
<accession>A0A4R5DV88</accession>
<dbReference type="GO" id="GO:0016301">
    <property type="term" value="F:kinase activity"/>
    <property type="evidence" value="ECO:0007669"/>
    <property type="project" value="UniProtKB-KW"/>
</dbReference>
<gene>
    <name evidence="1" type="ORF">E0F88_08455</name>
</gene>
<evidence type="ECO:0000313" key="1">
    <source>
        <dbReference type="EMBL" id="TDE16270.1"/>
    </source>
</evidence>
<proteinExistence type="predicted"/>
<organism evidence="1 2">
    <name type="scientific">Dyadobacter psychrotolerans</name>
    <dbReference type="NCBI Taxonomy" id="2541721"/>
    <lineage>
        <taxon>Bacteria</taxon>
        <taxon>Pseudomonadati</taxon>
        <taxon>Bacteroidota</taxon>
        <taxon>Cytophagia</taxon>
        <taxon>Cytophagales</taxon>
        <taxon>Spirosomataceae</taxon>
        <taxon>Dyadobacter</taxon>
    </lineage>
</organism>
<dbReference type="Gene3D" id="3.40.50.300">
    <property type="entry name" value="P-loop containing nucleotide triphosphate hydrolases"/>
    <property type="match status" value="1"/>
</dbReference>
<keyword evidence="1" id="KW-0808">Transferase</keyword>
<dbReference type="EMBL" id="SMFL01000003">
    <property type="protein sequence ID" value="TDE16270.1"/>
    <property type="molecule type" value="Genomic_DNA"/>
</dbReference>
<dbReference type="InterPro" id="IPR027417">
    <property type="entry name" value="P-loop_NTPase"/>
</dbReference>